<dbReference type="InterPro" id="IPR047873">
    <property type="entry name" value="Ribosomal_uL16"/>
</dbReference>
<reference evidence="5" key="1">
    <citation type="submission" date="2021-03" db="EMBL/GenBank/DDBJ databases">
        <authorList>
            <person name="Jaffe A."/>
        </authorList>
    </citation>
    <scope>NUCLEOTIDE SEQUENCE</scope>
    <source>
        <strain evidence="5">RIFCSPLOWO2_01_FULL_AR10_48_17</strain>
    </source>
</reference>
<evidence type="ECO:0000256" key="3">
    <source>
        <dbReference type="ARBA" id="ARBA00023274"/>
    </source>
</evidence>
<evidence type="ECO:0000256" key="1">
    <source>
        <dbReference type="ARBA" id="ARBA00008931"/>
    </source>
</evidence>
<dbReference type="InterPro" id="IPR016180">
    <property type="entry name" value="Ribosomal_uL16_dom"/>
</dbReference>
<comment type="similarity">
    <text evidence="1">Belongs to the universal ribosomal protein uL16 family.</text>
</comment>
<evidence type="ECO:0000313" key="6">
    <source>
        <dbReference type="Proteomes" id="UP000675968"/>
    </source>
</evidence>
<organism evidence="5 6">
    <name type="scientific">Candidatus Iainarchaeum sp</name>
    <dbReference type="NCBI Taxonomy" id="3101447"/>
    <lineage>
        <taxon>Archaea</taxon>
        <taxon>Candidatus Iainarchaeota</taxon>
        <taxon>Candidatus Iainarchaeia</taxon>
        <taxon>Candidatus Iainarchaeales</taxon>
        <taxon>Candidatus Iainarchaeaceae</taxon>
        <taxon>Candidatus Iainarchaeum</taxon>
    </lineage>
</organism>
<dbReference type="Proteomes" id="UP000675968">
    <property type="component" value="Unassembled WGS sequence"/>
</dbReference>
<sequence length="256" mass="28209">MGLRPAKCYRDSSKMRAFTRLAMKVPDKNYIGTAPGVRTRQFNMGNPIKNFTRIMDLQIGETMQIRDNAMEAVRQAINRYMQKHLGKEGYFMKIRVYPHQVLRENKQAQGAGADRIQKGMSHPYGRPIGRAIRVREGQIIISLLCDPEKIELAKTGLMRAGPKLGAVVHIKIGTDVERIGTRPKTVKEEAAPTIEKTEAKEGEAAATGKEGEKGKEAPTGKDAKKPETAGGKKDTGGKKDAGAKKEEPKKDAKGKK</sequence>
<dbReference type="GO" id="GO:1990904">
    <property type="term" value="C:ribonucleoprotein complex"/>
    <property type="evidence" value="ECO:0007669"/>
    <property type="project" value="UniProtKB-KW"/>
</dbReference>
<dbReference type="InterPro" id="IPR036920">
    <property type="entry name" value="Ribosomal_uL16_sf"/>
</dbReference>
<dbReference type="Pfam" id="PF00252">
    <property type="entry name" value="Ribosomal_L16"/>
    <property type="match status" value="1"/>
</dbReference>
<protein>
    <submittedName>
        <fullName evidence="5">50S ribosomal protein L16</fullName>
    </submittedName>
</protein>
<evidence type="ECO:0000256" key="2">
    <source>
        <dbReference type="ARBA" id="ARBA00022980"/>
    </source>
</evidence>
<feature type="region of interest" description="Disordered" evidence="4">
    <location>
        <begin position="181"/>
        <end position="256"/>
    </location>
</feature>
<dbReference type="GO" id="GO:0003735">
    <property type="term" value="F:structural constituent of ribosome"/>
    <property type="evidence" value="ECO:0007669"/>
    <property type="project" value="InterPro"/>
</dbReference>
<dbReference type="EMBL" id="JAGVWC010000006">
    <property type="protein sequence ID" value="MBS3061078.1"/>
    <property type="molecule type" value="Genomic_DNA"/>
</dbReference>
<dbReference type="NCBIfam" id="NF003239">
    <property type="entry name" value="PRK04199.1-4"/>
    <property type="match status" value="1"/>
</dbReference>
<gene>
    <name evidence="5" type="ORF">J4215_00685</name>
</gene>
<proteinExistence type="inferred from homology"/>
<name>A0A8T4L172_9ARCH</name>
<evidence type="ECO:0000313" key="5">
    <source>
        <dbReference type="EMBL" id="MBS3061078.1"/>
    </source>
</evidence>
<keyword evidence="2 5" id="KW-0689">Ribosomal protein</keyword>
<evidence type="ECO:0000256" key="4">
    <source>
        <dbReference type="SAM" id="MobiDB-lite"/>
    </source>
</evidence>
<accession>A0A8T4L172</accession>
<comment type="caution">
    <text evidence="5">The sequence shown here is derived from an EMBL/GenBank/DDBJ whole genome shotgun (WGS) entry which is preliminary data.</text>
</comment>
<dbReference type="InterPro" id="IPR001197">
    <property type="entry name" value="Ribosomal_uL16_euk_arch"/>
</dbReference>
<dbReference type="PANTHER" id="PTHR11726">
    <property type="entry name" value="60S RIBOSOMAL PROTEIN L10"/>
    <property type="match status" value="1"/>
</dbReference>
<dbReference type="GO" id="GO:0005840">
    <property type="term" value="C:ribosome"/>
    <property type="evidence" value="ECO:0007669"/>
    <property type="project" value="UniProtKB-KW"/>
</dbReference>
<reference evidence="5" key="2">
    <citation type="submission" date="2021-05" db="EMBL/GenBank/DDBJ databases">
        <title>Protein family content uncovers lineage relationships and bacterial pathway maintenance mechanisms in DPANN archaea.</title>
        <authorList>
            <person name="Castelle C.J."/>
            <person name="Meheust R."/>
            <person name="Jaffe A.L."/>
            <person name="Seitz K."/>
            <person name="Gong X."/>
            <person name="Baker B.J."/>
            <person name="Banfield J.F."/>
        </authorList>
    </citation>
    <scope>NUCLEOTIDE SEQUENCE</scope>
    <source>
        <strain evidence="5">RIFCSPLOWO2_01_FULL_AR10_48_17</strain>
    </source>
</reference>
<dbReference type="CDD" id="cd01433">
    <property type="entry name" value="Ribosomal_L16_L10e"/>
    <property type="match status" value="1"/>
</dbReference>
<dbReference type="SUPFAM" id="SSF54686">
    <property type="entry name" value="Ribosomal protein L16p/L10e"/>
    <property type="match status" value="1"/>
</dbReference>
<dbReference type="AlphaFoldDB" id="A0A8T4L172"/>
<dbReference type="Gene3D" id="3.90.1170.10">
    <property type="entry name" value="Ribosomal protein L10e/L16"/>
    <property type="match status" value="1"/>
</dbReference>
<dbReference type="GO" id="GO:0006412">
    <property type="term" value="P:translation"/>
    <property type="evidence" value="ECO:0007669"/>
    <property type="project" value="InterPro"/>
</dbReference>
<keyword evidence="3" id="KW-0687">Ribonucleoprotein</keyword>